<sequence>MKALLELVRAPAALSVPGDMMAGAAAAGRRAAPGLALSSVLVYWAGMALNDWADREADAAERPERPIPSGRVRPGTALGIAAGLTGTGLIAAAVSGGRRALGVAGLLAGAVWAYDLGLKRTPLGPVTMATCRALDVLLGAGPQVRAAAPMALAIGAHTYGISILGRAEVAGATVKTVRGALAASTAAAGLAAVSCLRDGSSSSGSSSNGAAARAGAALLLAGHLAATIPAQARLRARPDPEQVRKAVQASILGLIPLQAAAVAGRGRLPAAGALLGALPAGRWLSARMATS</sequence>
<evidence type="ECO:0000313" key="6">
    <source>
        <dbReference type="Proteomes" id="UP000586042"/>
    </source>
</evidence>
<evidence type="ECO:0000256" key="2">
    <source>
        <dbReference type="ARBA" id="ARBA00022692"/>
    </source>
</evidence>
<dbReference type="GO" id="GO:0016020">
    <property type="term" value="C:membrane"/>
    <property type="evidence" value="ECO:0007669"/>
    <property type="project" value="UniProtKB-SubCell"/>
</dbReference>
<dbReference type="Proteomes" id="UP000586042">
    <property type="component" value="Unassembled WGS sequence"/>
</dbReference>
<dbReference type="EMBL" id="JABWGN010000009">
    <property type="protein sequence ID" value="NUW34627.1"/>
    <property type="molecule type" value="Genomic_DNA"/>
</dbReference>
<dbReference type="CDD" id="cd13964">
    <property type="entry name" value="PT_UbiA_1"/>
    <property type="match status" value="1"/>
</dbReference>
<accession>A0A7Y6IAD4</accession>
<dbReference type="RefSeq" id="WP_175592057.1">
    <property type="nucleotide sequence ID" value="NZ_JABWGN010000009.1"/>
</dbReference>
<evidence type="ECO:0000256" key="3">
    <source>
        <dbReference type="ARBA" id="ARBA00022989"/>
    </source>
</evidence>
<dbReference type="GO" id="GO:0016765">
    <property type="term" value="F:transferase activity, transferring alkyl or aryl (other than methyl) groups"/>
    <property type="evidence" value="ECO:0007669"/>
    <property type="project" value="InterPro"/>
</dbReference>
<dbReference type="NCBIfam" id="NF045897">
    <property type="entry name" value="SCO3242_trans"/>
    <property type="match status" value="1"/>
</dbReference>
<dbReference type="InterPro" id="IPR044878">
    <property type="entry name" value="UbiA_sf"/>
</dbReference>
<protein>
    <submittedName>
        <fullName evidence="5">UbiA family prenyltransferase</fullName>
    </submittedName>
</protein>
<dbReference type="Pfam" id="PF01040">
    <property type="entry name" value="UbiA"/>
    <property type="match status" value="1"/>
</dbReference>
<evidence type="ECO:0000313" key="5">
    <source>
        <dbReference type="EMBL" id="NUW34627.1"/>
    </source>
</evidence>
<keyword evidence="4" id="KW-0472">Membrane</keyword>
<dbReference type="PANTHER" id="PTHR42723">
    <property type="entry name" value="CHLOROPHYLL SYNTHASE"/>
    <property type="match status" value="1"/>
</dbReference>
<dbReference type="InterPro" id="IPR050475">
    <property type="entry name" value="Prenyltransferase_related"/>
</dbReference>
<evidence type="ECO:0000256" key="4">
    <source>
        <dbReference type="ARBA" id="ARBA00023136"/>
    </source>
</evidence>
<dbReference type="InterPro" id="IPR000537">
    <property type="entry name" value="UbiA_prenyltransferase"/>
</dbReference>
<proteinExistence type="predicted"/>
<keyword evidence="2" id="KW-0812">Transmembrane</keyword>
<gene>
    <name evidence="5" type="ORF">HTZ77_24790</name>
</gene>
<comment type="caution">
    <text evidence="5">The sequence shown here is derived from an EMBL/GenBank/DDBJ whole genome shotgun (WGS) entry which is preliminary data.</text>
</comment>
<keyword evidence="6" id="KW-1185">Reference proteome</keyword>
<dbReference type="AlphaFoldDB" id="A0A7Y6IAD4"/>
<dbReference type="PANTHER" id="PTHR42723:SF1">
    <property type="entry name" value="CHLOROPHYLL SYNTHASE, CHLOROPLASTIC"/>
    <property type="match status" value="1"/>
</dbReference>
<keyword evidence="5" id="KW-0808">Transferase</keyword>
<reference evidence="5 6" key="1">
    <citation type="submission" date="2020-06" db="EMBL/GenBank/DDBJ databases">
        <title>Nonomuraea sp. SMC257, a novel actinomycete isolated from soil.</title>
        <authorList>
            <person name="Chanama M."/>
        </authorList>
    </citation>
    <scope>NUCLEOTIDE SEQUENCE [LARGE SCALE GENOMIC DNA]</scope>
    <source>
        <strain evidence="5 6">SMC257</strain>
    </source>
</reference>
<name>A0A7Y6IAD4_9ACTN</name>
<dbReference type="Gene3D" id="1.10.357.140">
    <property type="entry name" value="UbiA prenyltransferase"/>
    <property type="match status" value="1"/>
</dbReference>
<keyword evidence="3" id="KW-1133">Transmembrane helix</keyword>
<organism evidence="5 6">
    <name type="scientific">Nonomuraea montanisoli</name>
    <dbReference type="NCBI Taxonomy" id="2741721"/>
    <lineage>
        <taxon>Bacteria</taxon>
        <taxon>Bacillati</taxon>
        <taxon>Actinomycetota</taxon>
        <taxon>Actinomycetes</taxon>
        <taxon>Streptosporangiales</taxon>
        <taxon>Streptosporangiaceae</taxon>
        <taxon>Nonomuraea</taxon>
    </lineage>
</organism>
<evidence type="ECO:0000256" key="1">
    <source>
        <dbReference type="ARBA" id="ARBA00004141"/>
    </source>
</evidence>
<comment type="subcellular location">
    <subcellularLocation>
        <location evidence="1">Membrane</location>
        <topology evidence="1">Multi-pass membrane protein</topology>
    </subcellularLocation>
</comment>